<feature type="compositionally biased region" description="Low complexity" evidence="1">
    <location>
        <begin position="278"/>
        <end position="294"/>
    </location>
</feature>
<feature type="region of interest" description="Disordered" evidence="1">
    <location>
        <begin position="191"/>
        <end position="251"/>
    </location>
</feature>
<evidence type="ECO:0000256" key="2">
    <source>
        <dbReference type="SAM" id="Phobius"/>
    </source>
</evidence>
<name>A0AA38JAK4_9AGAR</name>
<comment type="caution">
    <text evidence="4">The sequence shown here is derived from an EMBL/GenBank/DDBJ whole genome shotgun (WGS) entry which is preliminary data.</text>
</comment>
<feature type="chain" id="PRO_5041373674" evidence="3">
    <location>
        <begin position="18"/>
        <end position="460"/>
    </location>
</feature>
<keyword evidence="2" id="KW-1133">Transmembrane helix</keyword>
<sequence>MWILIFPLLSLFLRVNAIVGQVACSGTGLDWYMNMVGETPCTTYERLRQICNPSFQVGTLNTNTPPDACNEQVADCCCNSVAFTLSMLCLNCQQNIGTGSGYDAGKGAYQSYLQGSRSAGSWCSPVTNLSLPHNIDNAVCDNNIKIIDDIRTGLFWADGSWFYMWSYEAISKDVNANGGNAFTHCPSIASTSTSTSTSTSSTSTSSPTTSIATVAGPISGQTGTVTAQGTGSSKGLPSPSPNSNSFDGASTSIGPNNNFSSASVTVILGITSTVYPSSSTSASTSSSGNTDSTTPNRTLLASSPMSKGLIGGIVGAVTGGICALLTLWFCCRLRKCHDVGTKSRLRMIVEPFEDRQRSGYTLTGSISESSTPLVLRPQKLQLEDLRNSTRTRSQATSVHYDASTEIDGQRDSQIHPDSVLNSWQMPLSPLRHTDAGPVQVRIAERRMSSSLPPAYGEQIS</sequence>
<organism evidence="4 5">
    <name type="scientific">Lentinula guzmanii</name>
    <dbReference type="NCBI Taxonomy" id="2804957"/>
    <lineage>
        <taxon>Eukaryota</taxon>
        <taxon>Fungi</taxon>
        <taxon>Dikarya</taxon>
        <taxon>Basidiomycota</taxon>
        <taxon>Agaricomycotina</taxon>
        <taxon>Agaricomycetes</taxon>
        <taxon>Agaricomycetidae</taxon>
        <taxon>Agaricales</taxon>
        <taxon>Marasmiineae</taxon>
        <taxon>Omphalotaceae</taxon>
        <taxon>Lentinula</taxon>
    </lineage>
</organism>
<feature type="compositionally biased region" description="Low complexity" evidence="1">
    <location>
        <begin position="191"/>
        <end position="233"/>
    </location>
</feature>
<gene>
    <name evidence="4" type="ORF">DFJ43DRAFT_841739</name>
</gene>
<reference evidence="4" key="2">
    <citation type="journal article" date="2023" name="Proc. Natl. Acad. Sci. U.S.A.">
        <title>A global phylogenomic analysis of the shiitake genus Lentinula.</title>
        <authorList>
            <person name="Sierra-Patev S."/>
            <person name="Min B."/>
            <person name="Naranjo-Ortiz M."/>
            <person name="Looney B."/>
            <person name="Konkel Z."/>
            <person name="Slot J.C."/>
            <person name="Sakamoto Y."/>
            <person name="Steenwyk J.L."/>
            <person name="Rokas A."/>
            <person name="Carro J."/>
            <person name="Camarero S."/>
            <person name="Ferreira P."/>
            <person name="Molpeceres G."/>
            <person name="Ruiz-Duenas F.J."/>
            <person name="Serrano A."/>
            <person name="Henrissat B."/>
            <person name="Drula E."/>
            <person name="Hughes K.W."/>
            <person name="Mata J.L."/>
            <person name="Ishikawa N.K."/>
            <person name="Vargas-Isla R."/>
            <person name="Ushijima S."/>
            <person name="Smith C.A."/>
            <person name="Donoghue J."/>
            <person name="Ahrendt S."/>
            <person name="Andreopoulos W."/>
            <person name="He G."/>
            <person name="LaButti K."/>
            <person name="Lipzen A."/>
            <person name="Ng V."/>
            <person name="Riley R."/>
            <person name="Sandor L."/>
            <person name="Barry K."/>
            <person name="Martinez A.T."/>
            <person name="Xiao Y."/>
            <person name="Gibbons J.G."/>
            <person name="Terashima K."/>
            <person name="Grigoriev I.V."/>
            <person name="Hibbett D."/>
        </authorList>
    </citation>
    <scope>NUCLEOTIDE SEQUENCE</scope>
    <source>
        <strain evidence="4">ET3784</strain>
    </source>
</reference>
<evidence type="ECO:0000256" key="1">
    <source>
        <dbReference type="SAM" id="MobiDB-lite"/>
    </source>
</evidence>
<keyword evidence="2" id="KW-0812">Transmembrane</keyword>
<evidence type="ECO:0000256" key="3">
    <source>
        <dbReference type="SAM" id="SignalP"/>
    </source>
</evidence>
<feature type="transmembrane region" description="Helical" evidence="2">
    <location>
        <begin position="309"/>
        <end position="330"/>
    </location>
</feature>
<keyword evidence="5" id="KW-1185">Reference proteome</keyword>
<keyword evidence="3" id="KW-0732">Signal</keyword>
<reference evidence="4" key="1">
    <citation type="submission" date="2022-08" db="EMBL/GenBank/DDBJ databases">
        <authorList>
            <consortium name="DOE Joint Genome Institute"/>
            <person name="Min B."/>
            <person name="Sierra-Patev S."/>
            <person name="Naranjo-Ortiz M."/>
            <person name="Looney B."/>
            <person name="Konkel Z."/>
            <person name="Slot J.C."/>
            <person name="Sakamoto Y."/>
            <person name="Steenwyk J.L."/>
            <person name="Rokas A."/>
            <person name="Carro J."/>
            <person name="Camarero S."/>
            <person name="Ferreira P."/>
            <person name="Molpeceres G."/>
            <person name="Ruiz-duenas F.J."/>
            <person name="Serrano A."/>
            <person name="Henrissat B."/>
            <person name="Drula E."/>
            <person name="Hughes K.W."/>
            <person name="Mata J.L."/>
            <person name="Ishikawa N.K."/>
            <person name="Vargas-Isla R."/>
            <person name="Ushijima S."/>
            <person name="Smith C.A."/>
            <person name="Ahrendt S."/>
            <person name="Andreopoulos W."/>
            <person name="He G."/>
            <person name="LaButti K."/>
            <person name="Lipzen A."/>
            <person name="Ng V."/>
            <person name="Riley R."/>
            <person name="Sandor L."/>
            <person name="Barry K."/>
            <person name="Martinez A.T."/>
            <person name="Xiao Y."/>
            <person name="Gibbons J.G."/>
            <person name="Terashima K."/>
            <person name="Hibbett D.S."/>
            <person name="Grigoriev I.V."/>
        </authorList>
    </citation>
    <scope>NUCLEOTIDE SEQUENCE</scope>
    <source>
        <strain evidence="4">ET3784</strain>
    </source>
</reference>
<protein>
    <submittedName>
        <fullName evidence="4">Uncharacterized protein</fullName>
    </submittedName>
</protein>
<dbReference type="Proteomes" id="UP001176059">
    <property type="component" value="Unassembled WGS sequence"/>
</dbReference>
<dbReference type="AlphaFoldDB" id="A0AA38JAK4"/>
<evidence type="ECO:0000313" key="4">
    <source>
        <dbReference type="EMBL" id="KAJ3715925.1"/>
    </source>
</evidence>
<feature type="signal peptide" evidence="3">
    <location>
        <begin position="1"/>
        <end position="17"/>
    </location>
</feature>
<dbReference type="EMBL" id="JANVFO010000082">
    <property type="protein sequence ID" value="KAJ3715925.1"/>
    <property type="molecule type" value="Genomic_DNA"/>
</dbReference>
<feature type="compositionally biased region" description="Polar residues" evidence="1">
    <location>
        <begin position="241"/>
        <end position="251"/>
    </location>
</feature>
<proteinExistence type="predicted"/>
<keyword evidence="2" id="KW-0472">Membrane</keyword>
<evidence type="ECO:0000313" key="5">
    <source>
        <dbReference type="Proteomes" id="UP001176059"/>
    </source>
</evidence>
<accession>A0AA38JAK4</accession>
<feature type="region of interest" description="Disordered" evidence="1">
    <location>
        <begin position="278"/>
        <end position="301"/>
    </location>
</feature>